<evidence type="ECO:0000313" key="1">
    <source>
        <dbReference type="EMBL" id="RMZ98236.1"/>
    </source>
</evidence>
<dbReference type="EMBL" id="REGN01010894">
    <property type="protein sequence ID" value="RMZ98236.1"/>
    <property type="molecule type" value="Genomic_DNA"/>
</dbReference>
<keyword evidence="2" id="KW-1185">Reference proteome</keyword>
<evidence type="ECO:0000313" key="2">
    <source>
        <dbReference type="Proteomes" id="UP000276133"/>
    </source>
</evidence>
<dbReference type="Proteomes" id="UP000276133">
    <property type="component" value="Unassembled WGS sequence"/>
</dbReference>
<organism evidence="1 2">
    <name type="scientific">Brachionus plicatilis</name>
    <name type="common">Marine rotifer</name>
    <name type="synonym">Brachionus muelleri</name>
    <dbReference type="NCBI Taxonomy" id="10195"/>
    <lineage>
        <taxon>Eukaryota</taxon>
        <taxon>Metazoa</taxon>
        <taxon>Spiralia</taxon>
        <taxon>Gnathifera</taxon>
        <taxon>Rotifera</taxon>
        <taxon>Eurotatoria</taxon>
        <taxon>Monogononta</taxon>
        <taxon>Pseudotrocha</taxon>
        <taxon>Ploima</taxon>
        <taxon>Brachionidae</taxon>
        <taxon>Brachionus</taxon>
    </lineage>
</organism>
<protein>
    <submittedName>
        <fullName evidence="1">Uncharacterized protein</fullName>
    </submittedName>
</protein>
<sequence length="65" mass="7644">MSLFPLVTCHKIRIIKLTNSVTFKLEWCNIQNCIKYQGLLNLQSLEEFKFQIQTFKHTSILGTIK</sequence>
<accession>A0A3M7PGJ5</accession>
<name>A0A3M7PGJ5_BRAPC</name>
<proteinExistence type="predicted"/>
<gene>
    <name evidence="1" type="ORF">BpHYR1_039792</name>
</gene>
<reference evidence="1 2" key="1">
    <citation type="journal article" date="2018" name="Sci. Rep.">
        <title>Genomic signatures of local adaptation to the degree of environmental predictability in rotifers.</title>
        <authorList>
            <person name="Franch-Gras L."/>
            <person name="Hahn C."/>
            <person name="Garcia-Roger E.M."/>
            <person name="Carmona M.J."/>
            <person name="Serra M."/>
            <person name="Gomez A."/>
        </authorList>
    </citation>
    <scope>NUCLEOTIDE SEQUENCE [LARGE SCALE GENOMIC DNA]</scope>
    <source>
        <strain evidence="1">HYR1</strain>
    </source>
</reference>
<dbReference type="AlphaFoldDB" id="A0A3M7PGJ5"/>
<comment type="caution">
    <text evidence="1">The sequence shown here is derived from an EMBL/GenBank/DDBJ whole genome shotgun (WGS) entry which is preliminary data.</text>
</comment>